<sequence length="639" mass="70461">MAEEEGGIIHSDVAMSTSDHAAADSEEGALSDVMSQHTENKGGGSEIVESIDVVADVEDNVQQKIFQIEPELELDVVEKSIESKSSEAEVIDDNASKDSDGQLTTDNEEEDQMDNYIQNQISNGLNYDANETTFNQPLNAYNGNLEYTISQNLLMDGEGLENRLLDMRHNIQHLFNQMNNFNDRLTDSENFDIDEFGATFLELSSLYGELCDICREFDELHEKISSEALTCLDKYEENANICGGHLLNAKLNKARLIREIIKSWHRRTEIYEAHIVEDMNSDEEIEPNPYYDNVDDFQIFSCNIPTEPTGYTYVADIPPPTLPTTFFVEPTAIPSFSSESIQLRFNENDSDNERTTELPTDLLSSYSMASLPISNAPEHPPSSPINFIPPMISQASSSSFNTPAVMSSSNTLPSMNVPPPAMALPPQTIPSLQSNILSQSNIISADPKVVLPPFQSKQQMPPKPASVLIPGLNIANTAPLFAQASNSNNSLLSEQSLIQAQIPAATSSGSGMNNFGADNFRKQNPQIAPIINLNMSTMGSKSPAQNPIVQSSSSSHIPSLLSIEVPFPIEILKRNQNQAQQQRFNNRSRRSPVVNTETKESTVKEKESQSVKSDEAMDTTEQPIMEETPDDPINDTPGS</sequence>
<name>A0AC34F6C7_9BILA</name>
<organism evidence="1 2">
    <name type="scientific">Panagrolaimus sp. ES5</name>
    <dbReference type="NCBI Taxonomy" id="591445"/>
    <lineage>
        <taxon>Eukaryota</taxon>
        <taxon>Metazoa</taxon>
        <taxon>Ecdysozoa</taxon>
        <taxon>Nematoda</taxon>
        <taxon>Chromadorea</taxon>
        <taxon>Rhabditida</taxon>
        <taxon>Tylenchina</taxon>
        <taxon>Panagrolaimomorpha</taxon>
        <taxon>Panagrolaimoidea</taxon>
        <taxon>Panagrolaimidae</taxon>
        <taxon>Panagrolaimus</taxon>
    </lineage>
</organism>
<evidence type="ECO:0000313" key="1">
    <source>
        <dbReference type="Proteomes" id="UP000887579"/>
    </source>
</evidence>
<reference evidence="2" key="1">
    <citation type="submission" date="2022-11" db="UniProtKB">
        <authorList>
            <consortium name="WormBaseParasite"/>
        </authorList>
    </citation>
    <scope>IDENTIFICATION</scope>
</reference>
<dbReference type="WBParaSite" id="ES5_v2.g12650.t1">
    <property type="protein sequence ID" value="ES5_v2.g12650.t1"/>
    <property type="gene ID" value="ES5_v2.g12650"/>
</dbReference>
<accession>A0AC34F6C7</accession>
<evidence type="ECO:0000313" key="2">
    <source>
        <dbReference type="WBParaSite" id="ES5_v2.g12650.t1"/>
    </source>
</evidence>
<proteinExistence type="predicted"/>
<dbReference type="Proteomes" id="UP000887579">
    <property type="component" value="Unplaced"/>
</dbReference>
<protein>
    <submittedName>
        <fullName evidence="2">Uncharacterized protein</fullName>
    </submittedName>
</protein>